<dbReference type="PANTHER" id="PTHR11070">
    <property type="entry name" value="UVRD / RECB / PCRA DNA HELICASE FAMILY MEMBER"/>
    <property type="match status" value="1"/>
</dbReference>
<keyword evidence="9" id="KW-0234">DNA repair</keyword>
<feature type="binding site" evidence="14">
    <location>
        <begin position="29"/>
        <end position="36"/>
    </location>
    <ligand>
        <name>ATP</name>
        <dbReference type="ChEBI" id="CHEBI:30616"/>
    </ligand>
</feature>
<evidence type="ECO:0000256" key="7">
    <source>
        <dbReference type="ARBA" id="ARBA00022840"/>
    </source>
</evidence>
<dbReference type="InterPro" id="IPR000212">
    <property type="entry name" value="DNA_helicase_UvrD/REP"/>
</dbReference>
<dbReference type="Pfam" id="PF00580">
    <property type="entry name" value="UvrD-helicase"/>
    <property type="match status" value="1"/>
</dbReference>
<reference evidence="17 18" key="1">
    <citation type="journal article" date="2016" name="Nat. Commun.">
        <title>Thousands of microbial genomes shed light on interconnected biogeochemical processes in an aquifer system.</title>
        <authorList>
            <person name="Anantharaman K."/>
            <person name="Brown C.T."/>
            <person name="Hug L.A."/>
            <person name="Sharon I."/>
            <person name="Castelle C.J."/>
            <person name="Probst A.J."/>
            <person name="Thomas B.C."/>
            <person name="Singh A."/>
            <person name="Wilkins M.J."/>
            <person name="Karaoz U."/>
            <person name="Brodie E.L."/>
            <person name="Williams K.H."/>
            <person name="Hubbard S.S."/>
            <person name="Banfield J.F."/>
        </authorList>
    </citation>
    <scope>NUCLEOTIDE SEQUENCE [LARGE SCALE GENOMIC DNA]</scope>
</reference>
<evidence type="ECO:0000256" key="13">
    <source>
        <dbReference type="ARBA" id="ARBA00048988"/>
    </source>
</evidence>
<dbReference type="PANTHER" id="PTHR11070:SF2">
    <property type="entry name" value="ATP-DEPENDENT DNA HELICASE SRS2"/>
    <property type="match status" value="1"/>
</dbReference>
<keyword evidence="7 14" id="KW-0067">ATP-binding</keyword>
<comment type="catalytic activity">
    <reaction evidence="13">
        <text>ATP + H2O = ADP + phosphate + H(+)</text>
        <dbReference type="Rhea" id="RHEA:13065"/>
        <dbReference type="ChEBI" id="CHEBI:15377"/>
        <dbReference type="ChEBI" id="CHEBI:15378"/>
        <dbReference type="ChEBI" id="CHEBI:30616"/>
        <dbReference type="ChEBI" id="CHEBI:43474"/>
        <dbReference type="ChEBI" id="CHEBI:456216"/>
        <dbReference type="EC" id="5.6.2.4"/>
    </reaction>
</comment>
<dbReference type="InterPro" id="IPR011335">
    <property type="entry name" value="Restrct_endonuc-II-like"/>
</dbReference>
<feature type="domain" description="UvrD-like helicase C-terminal" evidence="16">
    <location>
        <begin position="450"/>
        <end position="750"/>
    </location>
</feature>
<keyword evidence="1" id="KW-0540">Nuclease</keyword>
<name>A0A1F2WM23_9ACTN</name>
<dbReference type="SUPFAM" id="SSF52540">
    <property type="entry name" value="P-loop containing nucleoside triphosphate hydrolases"/>
    <property type="match status" value="1"/>
</dbReference>
<organism evidence="17 18">
    <name type="scientific">Candidatus Solincola sediminis</name>
    <dbReference type="NCBI Taxonomy" id="1797199"/>
    <lineage>
        <taxon>Bacteria</taxon>
        <taxon>Bacillati</taxon>
        <taxon>Actinomycetota</taxon>
        <taxon>Candidatus Geothermincolia</taxon>
        <taxon>Candidatus Geothermincolales</taxon>
        <taxon>Candidatus Geothermincolaceae</taxon>
        <taxon>Candidatus Solincola</taxon>
    </lineage>
</organism>
<dbReference type="GO" id="GO:0043138">
    <property type="term" value="F:3'-5' DNA helicase activity"/>
    <property type="evidence" value="ECO:0007669"/>
    <property type="project" value="UniProtKB-EC"/>
</dbReference>
<dbReference type="PROSITE" id="PS51217">
    <property type="entry name" value="UVRD_HELICASE_CTER"/>
    <property type="match status" value="1"/>
</dbReference>
<feature type="domain" description="UvrD-like helicase ATP-binding" evidence="15">
    <location>
        <begin position="8"/>
        <end position="449"/>
    </location>
</feature>
<dbReference type="InterPro" id="IPR027417">
    <property type="entry name" value="P-loop_NTPase"/>
</dbReference>
<keyword evidence="10" id="KW-0413">Isomerase</keyword>
<dbReference type="EC" id="5.6.2.4" evidence="12"/>
<evidence type="ECO:0000256" key="6">
    <source>
        <dbReference type="ARBA" id="ARBA00022839"/>
    </source>
</evidence>
<keyword evidence="6" id="KW-0269">Exonuclease</keyword>
<dbReference type="Gene3D" id="3.90.320.10">
    <property type="match status" value="1"/>
</dbReference>
<evidence type="ECO:0000256" key="1">
    <source>
        <dbReference type="ARBA" id="ARBA00022722"/>
    </source>
</evidence>
<comment type="caution">
    <text evidence="17">The sequence shown here is derived from an EMBL/GenBank/DDBJ whole genome shotgun (WGS) entry which is preliminary data.</text>
</comment>
<dbReference type="GO" id="GO:0004527">
    <property type="term" value="F:exonuclease activity"/>
    <property type="evidence" value="ECO:0007669"/>
    <property type="project" value="UniProtKB-KW"/>
</dbReference>
<evidence type="ECO:0000256" key="3">
    <source>
        <dbReference type="ARBA" id="ARBA00022763"/>
    </source>
</evidence>
<dbReference type="InterPro" id="IPR038726">
    <property type="entry name" value="PDDEXK_AddAB-type"/>
</dbReference>
<evidence type="ECO:0000256" key="8">
    <source>
        <dbReference type="ARBA" id="ARBA00023125"/>
    </source>
</evidence>
<keyword evidence="5 14" id="KW-0347">Helicase</keyword>
<dbReference type="Gene3D" id="3.40.50.300">
    <property type="entry name" value="P-loop containing nucleotide triphosphate hydrolases"/>
    <property type="match status" value="4"/>
</dbReference>
<evidence type="ECO:0000256" key="11">
    <source>
        <dbReference type="ARBA" id="ARBA00034617"/>
    </source>
</evidence>
<dbReference type="PROSITE" id="PS51198">
    <property type="entry name" value="UVRD_HELICASE_ATP_BIND"/>
    <property type="match status" value="1"/>
</dbReference>
<dbReference type="Gene3D" id="1.10.486.10">
    <property type="entry name" value="PCRA, domain 4"/>
    <property type="match status" value="1"/>
</dbReference>
<keyword evidence="4 14" id="KW-0378">Hydrolase</keyword>
<dbReference type="STRING" id="1797197.A2Y75_11690"/>
<dbReference type="GO" id="GO:0003677">
    <property type="term" value="F:DNA binding"/>
    <property type="evidence" value="ECO:0007669"/>
    <property type="project" value="UniProtKB-KW"/>
</dbReference>
<evidence type="ECO:0000259" key="15">
    <source>
        <dbReference type="PROSITE" id="PS51198"/>
    </source>
</evidence>
<evidence type="ECO:0000313" key="18">
    <source>
        <dbReference type="Proteomes" id="UP000177876"/>
    </source>
</evidence>
<dbReference type="AlphaFoldDB" id="A0A1F2WM23"/>
<evidence type="ECO:0000256" key="10">
    <source>
        <dbReference type="ARBA" id="ARBA00023235"/>
    </source>
</evidence>
<dbReference type="InterPro" id="IPR011604">
    <property type="entry name" value="PDDEXK-like_dom_sf"/>
</dbReference>
<evidence type="ECO:0000259" key="16">
    <source>
        <dbReference type="PROSITE" id="PS51217"/>
    </source>
</evidence>
<dbReference type="Pfam" id="PF13361">
    <property type="entry name" value="UvrD_C"/>
    <property type="match status" value="1"/>
</dbReference>
<evidence type="ECO:0000313" key="17">
    <source>
        <dbReference type="EMBL" id="OFW57894.1"/>
    </source>
</evidence>
<evidence type="ECO:0000256" key="9">
    <source>
        <dbReference type="ARBA" id="ARBA00023204"/>
    </source>
</evidence>
<dbReference type="Proteomes" id="UP000177876">
    <property type="component" value="Unassembled WGS sequence"/>
</dbReference>
<keyword evidence="2 14" id="KW-0547">Nucleotide-binding</keyword>
<dbReference type="EMBL" id="MELK01000029">
    <property type="protein sequence ID" value="OFW57894.1"/>
    <property type="molecule type" value="Genomic_DNA"/>
</dbReference>
<evidence type="ECO:0000256" key="2">
    <source>
        <dbReference type="ARBA" id="ARBA00022741"/>
    </source>
</evidence>
<evidence type="ECO:0000256" key="4">
    <source>
        <dbReference type="ARBA" id="ARBA00022801"/>
    </source>
</evidence>
<sequence length="1097" mass="122648">MMHHDGTIPDQADRNLVFSELDSNILVEASAGTGKTTSIVGRMLALLRSGKCKSIRNMAAVTFTRKAAAEMRSRFQIELEKALREATGEERGRLEKALAQQEECFIGTIHSFCARLLRERPVEAGVDLAFKEIEEEADLRIREDAWNSFSASMLENDREGLLAKLHTLGLRLSNLKRAFFDFADFPDVDEWPLPDPEDIDINLEAARQELESYVGHMEKLAPLLPSKVGNDKLIPEFVNLPRVISHYQLELPVQLMEVLGLFDKEAKIVQAVWKENGNFTGDDAKKEKERWDNFRRDVVLPNLGAWRMKRYAAIMPLMFLAREDYDARREHEGVLNFQDLLMKAARLLRDNPSVRRYLQSRFTHLMVDEFQDTDPIQAEVIVLLASTNPVEINWRDTLPRPGSLFVVGDPKQSIYRFRRADITTYNEVKGIIESNGGLVVKLQANFRANPDLLEWTNSVFDPGESLSNPPEFSRFPREESAESPSYIPLLSGREDRQEGRPCGIMRLEIPEFCTKKEDVAAFEADMIARTIKGSLDAQSRPSDFMIIPHKKESLPAYARALRQYGIPCQVAGGAGLGEIRELKLLNLCLRTIARPDDPVALVTLLRSELFGFSDDVLYSYKKAGGTFSFQASPADGLSPDIAELFEDAFGRLRSYHLLTFRMPLVAAIEMMAGDLGISALASCEPGGNAAAGGLAKALELLRRAWGEMWNIQQAVEYVQKLIDGKEEHNAGPIFSDDNCVRILNLHKAKGLEAPVVFLAYPYGASRHEIRRHIDRSGDKVLGYLALTSEGNAYGRGGELLAHPAGWEQLEEREKGFLQAEELRLAYVAATRSGRATIISQRMKSNHHNPWRRFDAHLPPESGLPDPGPQDIATIKSPNISLEAMTEAGKAIAQRLRECLEPGCLVSGAKDFAHSREPTSPEAIIEDLPVAVEGETDFHGEKGVLFGEIIHTLIEAAMNSGSSPSEEMVVNALADKGLARESSPFVVRMLERAMASGLWERAASSSKRFTEVPFHMILEGEEPPRLIRGAIDLAFREPDGWVLADYKTDQIGGKSLDGILDRYRPQMEFYAEAWEKCSGEAVKERLIYFLEAGVIARV</sequence>
<evidence type="ECO:0000256" key="12">
    <source>
        <dbReference type="ARBA" id="ARBA00034808"/>
    </source>
</evidence>
<evidence type="ECO:0000256" key="14">
    <source>
        <dbReference type="PROSITE-ProRule" id="PRU00560"/>
    </source>
</evidence>
<proteinExistence type="predicted"/>
<dbReference type="InterPro" id="IPR014016">
    <property type="entry name" value="UvrD-like_ATP-bd"/>
</dbReference>
<dbReference type="SUPFAM" id="SSF52980">
    <property type="entry name" value="Restriction endonuclease-like"/>
    <property type="match status" value="1"/>
</dbReference>
<dbReference type="InterPro" id="IPR014017">
    <property type="entry name" value="DNA_helicase_UvrD-like_C"/>
</dbReference>
<dbReference type="Pfam" id="PF12705">
    <property type="entry name" value="PDDEXK_1"/>
    <property type="match status" value="1"/>
</dbReference>
<dbReference type="GO" id="GO:0005524">
    <property type="term" value="F:ATP binding"/>
    <property type="evidence" value="ECO:0007669"/>
    <property type="project" value="UniProtKB-UniRule"/>
</dbReference>
<evidence type="ECO:0000256" key="5">
    <source>
        <dbReference type="ARBA" id="ARBA00022806"/>
    </source>
</evidence>
<keyword evidence="8" id="KW-0238">DNA-binding</keyword>
<dbReference type="GO" id="GO:0000725">
    <property type="term" value="P:recombinational repair"/>
    <property type="evidence" value="ECO:0007669"/>
    <property type="project" value="TreeGrafter"/>
</dbReference>
<comment type="catalytic activity">
    <reaction evidence="11">
        <text>Couples ATP hydrolysis with the unwinding of duplex DNA by translocating in the 3'-5' direction.</text>
        <dbReference type="EC" id="5.6.2.4"/>
    </reaction>
</comment>
<accession>A0A1F2WM23</accession>
<gene>
    <name evidence="17" type="ORF">A2Y75_11690</name>
</gene>
<keyword evidence="3" id="KW-0227">DNA damage</keyword>
<protein>
    <recommendedName>
        <fullName evidence="12">DNA 3'-5' helicase</fullName>
        <ecNumber evidence="12">5.6.2.4</ecNumber>
    </recommendedName>
</protein>